<evidence type="ECO:0000313" key="11">
    <source>
        <dbReference type="EMBL" id="GLQ53342.1"/>
    </source>
</evidence>
<keyword evidence="8 9" id="KW-0460">Magnesium</keyword>
<evidence type="ECO:0000256" key="8">
    <source>
        <dbReference type="ARBA" id="ARBA00022842"/>
    </source>
</evidence>
<dbReference type="EMBL" id="BSNS01000003">
    <property type="protein sequence ID" value="GLQ53342.1"/>
    <property type="molecule type" value="Genomic_DNA"/>
</dbReference>
<dbReference type="SUPFAM" id="SSF53067">
    <property type="entry name" value="Actin-like ATPase domain"/>
    <property type="match status" value="2"/>
</dbReference>
<evidence type="ECO:0000256" key="7">
    <source>
        <dbReference type="ARBA" id="ARBA00022840"/>
    </source>
</evidence>
<evidence type="ECO:0000256" key="6">
    <source>
        <dbReference type="ARBA" id="ARBA00022777"/>
    </source>
</evidence>
<accession>A0ABQ5VZV0</accession>
<dbReference type="InterPro" id="IPR000890">
    <property type="entry name" value="Aliphatic_acid_kin_short-chain"/>
</dbReference>
<dbReference type="Proteomes" id="UP001156691">
    <property type="component" value="Unassembled WGS sequence"/>
</dbReference>
<organism evidence="11 12">
    <name type="scientific">Devosia nitrariae</name>
    <dbReference type="NCBI Taxonomy" id="2071872"/>
    <lineage>
        <taxon>Bacteria</taxon>
        <taxon>Pseudomonadati</taxon>
        <taxon>Pseudomonadota</taxon>
        <taxon>Alphaproteobacteria</taxon>
        <taxon>Hyphomicrobiales</taxon>
        <taxon>Devosiaceae</taxon>
        <taxon>Devosia</taxon>
    </lineage>
</organism>
<dbReference type="PRINTS" id="PR00471">
    <property type="entry name" value="ACETATEKNASE"/>
</dbReference>
<comment type="cofactor">
    <cofactor evidence="9">
        <name>Mg(2+)</name>
        <dbReference type="ChEBI" id="CHEBI:18420"/>
    </cofactor>
    <cofactor evidence="9">
        <name>Mn(2+)</name>
        <dbReference type="ChEBI" id="CHEBI:29035"/>
    </cofactor>
    <text evidence="9">Mg(2+). Can also accept Mn(2+).</text>
</comment>
<evidence type="ECO:0000313" key="12">
    <source>
        <dbReference type="Proteomes" id="UP001156691"/>
    </source>
</evidence>
<comment type="caution">
    <text evidence="11">The sequence shown here is derived from an EMBL/GenBank/DDBJ whole genome shotgun (WGS) entry which is preliminary data.</text>
</comment>
<dbReference type="EC" id="2.7.2.1" evidence="9"/>
<evidence type="ECO:0000256" key="4">
    <source>
        <dbReference type="ARBA" id="ARBA00022723"/>
    </source>
</evidence>
<feature type="binding site" evidence="9">
    <location>
        <begin position="204"/>
        <end position="208"/>
    </location>
    <ligand>
        <name>ATP</name>
        <dbReference type="ChEBI" id="CHEBI:30616"/>
    </ligand>
</feature>
<keyword evidence="3 9" id="KW-0808">Transferase</keyword>
<keyword evidence="4 9" id="KW-0479">Metal-binding</keyword>
<dbReference type="PANTHER" id="PTHR21060">
    <property type="entry name" value="ACETATE KINASE"/>
    <property type="match status" value="1"/>
</dbReference>
<proteinExistence type="inferred from homology"/>
<comment type="subunit">
    <text evidence="9">Homodimer.</text>
</comment>
<evidence type="ECO:0000256" key="1">
    <source>
        <dbReference type="ARBA" id="ARBA00008748"/>
    </source>
</evidence>
<keyword evidence="2 9" id="KW-0963">Cytoplasm</keyword>
<gene>
    <name evidence="11" type="primary">ackA_1</name>
    <name evidence="9" type="synonym">ackA</name>
    <name evidence="11" type="ORF">GCM10010862_06000</name>
</gene>
<feature type="binding site" evidence="9">
    <location>
        <begin position="324"/>
        <end position="328"/>
    </location>
    <ligand>
        <name>ATP</name>
        <dbReference type="ChEBI" id="CHEBI:30616"/>
    </ligand>
</feature>
<comment type="catalytic activity">
    <reaction evidence="9">
        <text>acetate + ATP = acetyl phosphate + ADP</text>
        <dbReference type="Rhea" id="RHEA:11352"/>
        <dbReference type="ChEBI" id="CHEBI:22191"/>
        <dbReference type="ChEBI" id="CHEBI:30089"/>
        <dbReference type="ChEBI" id="CHEBI:30616"/>
        <dbReference type="ChEBI" id="CHEBI:456216"/>
        <dbReference type="EC" id="2.7.2.1"/>
    </reaction>
</comment>
<name>A0ABQ5VZV0_9HYPH</name>
<feature type="binding site" evidence="9">
    <location>
        <position position="20"/>
    </location>
    <ligand>
        <name>ATP</name>
        <dbReference type="ChEBI" id="CHEBI:30616"/>
    </ligand>
</feature>
<dbReference type="GO" id="GO:0016301">
    <property type="term" value="F:kinase activity"/>
    <property type="evidence" value="ECO:0007669"/>
    <property type="project" value="UniProtKB-KW"/>
</dbReference>
<feature type="binding site" evidence="9">
    <location>
        <position position="375"/>
    </location>
    <ligand>
        <name>Mg(2+)</name>
        <dbReference type="ChEBI" id="CHEBI:18420"/>
    </ligand>
</feature>
<feature type="active site" description="Proton donor/acceptor" evidence="9">
    <location>
        <position position="150"/>
    </location>
</feature>
<keyword evidence="12" id="KW-1185">Reference proteome</keyword>
<evidence type="ECO:0000256" key="10">
    <source>
        <dbReference type="RuleBase" id="RU003835"/>
    </source>
</evidence>
<feature type="binding site" evidence="9">
    <location>
        <position position="13"/>
    </location>
    <ligand>
        <name>Mg(2+)</name>
        <dbReference type="ChEBI" id="CHEBI:18420"/>
    </ligand>
</feature>
<evidence type="ECO:0000256" key="2">
    <source>
        <dbReference type="ARBA" id="ARBA00022490"/>
    </source>
</evidence>
<comment type="function">
    <text evidence="9">Catalyzes the formation of acetyl phosphate from acetate and ATP. Can also catalyze the reverse reaction.</text>
</comment>
<dbReference type="RefSeq" id="WP_284338790.1">
    <property type="nucleotide sequence ID" value="NZ_BSNS01000003.1"/>
</dbReference>
<dbReference type="PROSITE" id="PS01076">
    <property type="entry name" value="ACETATE_KINASE_2"/>
    <property type="match status" value="1"/>
</dbReference>
<comment type="pathway">
    <text evidence="9">Metabolic intermediate biosynthesis; acetyl-CoA biosynthesis; acetyl-CoA from acetate: step 1/2.</text>
</comment>
<dbReference type="InterPro" id="IPR043129">
    <property type="entry name" value="ATPase_NBD"/>
</dbReference>
<dbReference type="PROSITE" id="PS01075">
    <property type="entry name" value="ACETATE_KINASE_1"/>
    <property type="match status" value="1"/>
</dbReference>
<comment type="similarity">
    <text evidence="1 9 10">Belongs to the acetokinase family.</text>
</comment>
<sequence length="391" mass="41741">MAGDGREVVLALNAGSSSLKFGLYDVAGDVARLARGSVTRADGIRVRTDGADGETIEHDLSSIPLDEAALIERLLPWLTETFDCGEPTAIGHRIVHGGTRFTGPVLLTAETIEAVESLTPLAPLHQPPAMALIRAVRKARPRLTQVGCFDTAFHHRLSPPVSRYAIPRAYERKGVRRYGFHGLSYQYIAGELADRADRRIVVAHLGNGASLCALFNGESHDTTMGFSALDGLVMSTRPGQIDAGVLLYLLQQEGLTPDELETLLYRESGLKGVSGLSGDVRELLASGAPEAAEAIDLFVFRICRETAAMANTLEGLDTLVFTGGIGEHSAPVRKGVGERLAWLGVSLDEAANSAGARCISTRSSRVEVLVIPTDEEVVIARQIAALLGARQ</sequence>
<dbReference type="PIRSF" id="PIRSF000722">
    <property type="entry name" value="Acetate_prop_kin"/>
    <property type="match status" value="1"/>
</dbReference>
<feature type="site" description="Transition state stabilizer" evidence="9">
    <location>
        <position position="181"/>
    </location>
</feature>
<dbReference type="HAMAP" id="MF_00020">
    <property type="entry name" value="Acetate_kinase"/>
    <property type="match status" value="1"/>
</dbReference>
<feature type="binding site" evidence="9">
    <location>
        <position position="93"/>
    </location>
    <ligand>
        <name>substrate</name>
    </ligand>
</feature>
<keyword evidence="5 9" id="KW-0547">Nucleotide-binding</keyword>
<feature type="site" description="Transition state stabilizer" evidence="9">
    <location>
        <position position="237"/>
    </location>
</feature>
<evidence type="ECO:0000256" key="9">
    <source>
        <dbReference type="HAMAP-Rule" id="MF_00020"/>
    </source>
</evidence>
<feature type="binding site" evidence="9">
    <location>
        <begin position="279"/>
        <end position="281"/>
    </location>
    <ligand>
        <name>ATP</name>
        <dbReference type="ChEBI" id="CHEBI:30616"/>
    </ligand>
</feature>
<dbReference type="Gene3D" id="3.30.420.40">
    <property type="match status" value="2"/>
</dbReference>
<comment type="subcellular location">
    <subcellularLocation>
        <location evidence="9">Cytoplasm</location>
    </subcellularLocation>
</comment>
<protein>
    <recommendedName>
        <fullName evidence="9">Acetate kinase</fullName>
        <ecNumber evidence="9">2.7.2.1</ecNumber>
    </recommendedName>
    <alternativeName>
        <fullName evidence="9">Acetokinase</fullName>
    </alternativeName>
</protein>
<dbReference type="NCBIfam" id="TIGR00016">
    <property type="entry name" value="ackA"/>
    <property type="match status" value="1"/>
</dbReference>
<dbReference type="PANTHER" id="PTHR21060:SF21">
    <property type="entry name" value="ACETATE KINASE"/>
    <property type="match status" value="1"/>
</dbReference>
<evidence type="ECO:0000256" key="3">
    <source>
        <dbReference type="ARBA" id="ARBA00022679"/>
    </source>
</evidence>
<keyword evidence="6 9" id="KW-0418">Kinase</keyword>
<dbReference type="InterPro" id="IPR023865">
    <property type="entry name" value="Aliphatic_acid_kinase_CS"/>
</dbReference>
<reference evidence="12" key="1">
    <citation type="journal article" date="2019" name="Int. J. Syst. Evol. Microbiol.">
        <title>The Global Catalogue of Microorganisms (GCM) 10K type strain sequencing project: providing services to taxonomists for standard genome sequencing and annotation.</title>
        <authorList>
            <consortium name="The Broad Institute Genomics Platform"/>
            <consortium name="The Broad Institute Genome Sequencing Center for Infectious Disease"/>
            <person name="Wu L."/>
            <person name="Ma J."/>
        </authorList>
    </citation>
    <scope>NUCLEOTIDE SEQUENCE [LARGE SCALE GENOMIC DNA]</scope>
    <source>
        <strain evidence="12">NBRC 112416</strain>
    </source>
</reference>
<dbReference type="Pfam" id="PF00871">
    <property type="entry name" value="Acetate_kinase"/>
    <property type="match status" value="1"/>
</dbReference>
<dbReference type="InterPro" id="IPR004372">
    <property type="entry name" value="Ac/propionate_kinase"/>
</dbReference>
<evidence type="ECO:0000256" key="5">
    <source>
        <dbReference type="ARBA" id="ARBA00022741"/>
    </source>
</evidence>
<keyword evidence="7 9" id="KW-0067">ATP-binding</keyword>